<dbReference type="PROSITE" id="PS51140">
    <property type="entry name" value="CUE"/>
    <property type="match status" value="1"/>
</dbReference>
<name>A0A5N6N3C2_9ASTR</name>
<dbReference type="PANTHER" id="PTHR31245:SF1">
    <property type="entry name" value="UBIQUITIN SYSTEM COMPONENT CUE PROTEIN"/>
    <property type="match status" value="1"/>
</dbReference>
<accession>A0A5N6N3C2</accession>
<keyword evidence="3" id="KW-1185">Reference proteome</keyword>
<dbReference type="PANTHER" id="PTHR31245">
    <property type="entry name" value="UBIQUITIN SYSTEM COMPONENT CUE PROTEIN"/>
    <property type="match status" value="1"/>
</dbReference>
<dbReference type="OrthoDB" id="440455at2759"/>
<evidence type="ECO:0000313" key="2">
    <source>
        <dbReference type="EMBL" id="KAD4180182.1"/>
    </source>
</evidence>
<reference evidence="2 3" key="1">
    <citation type="submission" date="2019-05" db="EMBL/GenBank/DDBJ databases">
        <title>Mikania micrantha, genome provides insights into the molecular mechanism of rapid growth.</title>
        <authorList>
            <person name="Liu B."/>
        </authorList>
    </citation>
    <scope>NUCLEOTIDE SEQUENCE [LARGE SCALE GENOMIC DNA]</scope>
    <source>
        <strain evidence="2">NLD-2019</strain>
        <tissue evidence="2">Leaf</tissue>
    </source>
</reference>
<feature type="domain" description="CUE" evidence="1">
    <location>
        <begin position="50"/>
        <end position="93"/>
    </location>
</feature>
<dbReference type="GO" id="GO:0043130">
    <property type="term" value="F:ubiquitin binding"/>
    <property type="evidence" value="ECO:0007669"/>
    <property type="project" value="InterPro"/>
</dbReference>
<protein>
    <recommendedName>
        <fullName evidence="1">CUE domain-containing protein</fullName>
    </recommendedName>
</protein>
<organism evidence="2 3">
    <name type="scientific">Mikania micrantha</name>
    <name type="common">bitter vine</name>
    <dbReference type="NCBI Taxonomy" id="192012"/>
    <lineage>
        <taxon>Eukaryota</taxon>
        <taxon>Viridiplantae</taxon>
        <taxon>Streptophyta</taxon>
        <taxon>Embryophyta</taxon>
        <taxon>Tracheophyta</taxon>
        <taxon>Spermatophyta</taxon>
        <taxon>Magnoliopsida</taxon>
        <taxon>eudicotyledons</taxon>
        <taxon>Gunneridae</taxon>
        <taxon>Pentapetalae</taxon>
        <taxon>asterids</taxon>
        <taxon>campanulids</taxon>
        <taxon>Asterales</taxon>
        <taxon>Asteraceae</taxon>
        <taxon>Asteroideae</taxon>
        <taxon>Heliantheae alliance</taxon>
        <taxon>Eupatorieae</taxon>
        <taxon>Mikania</taxon>
    </lineage>
</organism>
<dbReference type="AlphaFoldDB" id="A0A5N6N3C2"/>
<proteinExistence type="predicted"/>
<dbReference type="Gene3D" id="1.10.8.10">
    <property type="entry name" value="DNA helicase RuvA subunit, C-terminal domain"/>
    <property type="match status" value="1"/>
</dbReference>
<dbReference type="SUPFAM" id="SSF46934">
    <property type="entry name" value="UBA-like"/>
    <property type="match status" value="1"/>
</dbReference>
<evidence type="ECO:0000313" key="3">
    <source>
        <dbReference type="Proteomes" id="UP000326396"/>
    </source>
</evidence>
<sequence length="344" mass="37968">MSAVVCGKRSSFFEDHNIASSSSSSASPPASKRIRCFSSSSPVQFSSSSSRLLALDRLITLFPDMDKLVLERTLNQCGDDIETTIKSLTELRLVSNENTGSAVGKESEYQSQSHSVADVAANGVANGDAVPFDNSPSKKQPVDGADWVDLFVREMLSASNIDDARTRASRALEMLEKSIYERVTTEAQGVKQENMIMKEQLQALIQENSLLKRAVAIQHERQKEFEDRGQELHNLKQMVSQYQEQLRTLEYDSTKSIIHRLHPPHIPFLTISMLVVNARHLLGCPTAVPAVNNAQSVHKPTFAGNAGSKSYFRGGPAACPRFLTLRRPSVLQRPAMQETSATFS</sequence>
<evidence type="ECO:0000259" key="1">
    <source>
        <dbReference type="PROSITE" id="PS51140"/>
    </source>
</evidence>
<dbReference type="Pfam" id="PF02845">
    <property type="entry name" value="CUE"/>
    <property type="match status" value="1"/>
</dbReference>
<comment type="caution">
    <text evidence="2">The sequence shown here is derived from an EMBL/GenBank/DDBJ whole genome shotgun (WGS) entry which is preliminary data.</text>
</comment>
<dbReference type="EMBL" id="SZYD01000014">
    <property type="protein sequence ID" value="KAD4180182.1"/>
    <property type="molecule type" value="Genomic_DNA"/>
</dbReference>
<dbReference type="InterPro" id="IPR003892">
    <property type="entry name" value="CUE"/>
</dbReference>
<dbReference type="Proteomes" id="UP000326396">
    <property type="component" value="Linkage Group LG4"/>
</dbReference>
<gene>
    <name evidence="2" type="ORF">E3N88_28773</name>
</gene>
<dbReference type="CDD" id="cd14279">
    <property type="entry name" value="CUE"/>
    <property type="match status" value="1"/>
</dbReference>
<dbReference type="InterPro" id="IPR009060">
    <property type="entry name" value="UBA-like_sf"/>
</dbReference>